<reference evidence="2 3" key="1">
    <citation type="submission" date="2021-06" db="EMBL/GenBank/DDBJ databases">
        <authorList>
            <person name="Kallberg Y."/>
            <person name="Tangrot J."/>
            <person name="Rosling A."/>
        </authorList>
    </citation>
    <scope>NUCLEOTIDE SEQUENCE [LARGE SCALE GENOMIC DNA]</scope>
    <source>
        <strain evidence="2 3">120-4 pot B 10/14</strain>
    </source>
</reference>
<gene>
    <name evidence="2" type="ORF">GMARGA_LOCUS27684</name>
</gene>
<sequence length="97" mass="11287">TVYQYKHLARQSFMIKNLHKINQSFNKNKLQSESDHSISLSDNDDKESNEESQLTDLESEQKEVIVHHIINSKGKWKLETLFINTLDAPTFIGDLKI</sequence>
<dbReference type="Proteomes" id="UP000789901">
    <property type="component" value="Unassembled WGS sequence"/>
</dbReference>
<keyword evidence="3" id="KW-1185">Reference proteome</keyword>
<protein>
    <submittedName>
        <fullName evidence="2">7897_t:CDS:1</fullName>
    </submittedName>
</protein>
<feature type="region of interest" description="Disordered" evidence="1">
    <location>
        <begin position="28"/>
        <end position="59"/>
    </location>
</feature>
<feature type="non-terminal residue" evidence="2">
    <location>
        <position position="1"/>
    </location>
</feature>
<comment type="caution">
    <text evidence="2">The sequence shown here is derived from an EMBL/GenBank/DDBJ whole genome shotgun (WGS) entry which is preliminary data.</text>
</comment>
<proteinExistence type="predicted"/>
<evidence type="ECO:0000313" key="3">
    <source>
        <dbReference type="Proteomes" id="UP000789901"/>
    </source>
</evidence>
<evidence type="ECO:0000256" key="1">
    <source>
        <dbReference type="SAM" id="MobiDB-lite"/>
    </source>
</evidence>
<organism evidence="2 3">
    <name type="scientific">Gigaspora margarita</name>
    <dbReference type="NCBI Taxonomy" id="4874"/>
    <lineage>
        <taxon>Eukaryota</taxon>
        <taxon>Fungi</taxon>
        <taxon>Fungi incertae sedis</taxon>
        <taxon>Mucoromycota</taxon>
        <taxon>Glomeromycotina</taxon>
        <taxon>Glomeromycetes</taxon>
        <taxon>Diversisporales</taxon>
        <taxon>Gigasporaceae</taxon>
        <taxon>Gigaspora</taxon>
    </lineage>
</organism>
<accession>A0ABN7W7W3</accession>
<name>A0ABN7W7W3_GIGMA</name>
<dbReference type="EMBL" id="CAJVQB010034223">
    <property type="protein sequence ID" value="CAG8820868.1"/>
    <property type="molecule type" value="Genomic_DNA"/>
</dbReference>
<evidence type="ECO:0000313" key="2">
    <source>
        <dbReference type="EMBL" id="CAG8820868.1"/>
    </source>
</evidence>